<dbReference type="InterPro" id="IPR017266">
    <property type="entry name" value="DOC_1/2"/>
</dbReference>
<reference evidence="7" key="1">
    <citation type="submission" date="2014-03" db="EMBL/GenBank/DDBJ databases">
        <authorList>
            <person name="Aksoy S."/>
            <person name="Warren W."/>
            <person name="Wilson R.K."/>
        </authorList>
    </citation>
    <scope>NUCLEOTIDE SEQUENCE [LARGE SCALE GENOMIC DNA]</scope>
    <source>
        <strain evidence="7">IAEA</strain>
    </source>
</reference>
<evidence type="ECO:0000256" key="1">
    <source>
        <dbReference type="ARBA" id="ARBA00004123"/>
    </source>
</evidence>
<evidence type="ECO:0000313" key="7">
    <source>
        <dbReference type="Proteomes" id="UP000091820"/>
    </source>
</evidence>
<feature type="compositionally biased region" description="Polar residues" evidence="5">
    <location>
        <begin position="100"/>
        <end position="112"/>
    </location>
</feature>
<evidence type="ECO:0000256" key="2">
    <source>
        <dbReference type="ARBA" id="ARBA00008485"/>
    </source>
</evidence>
<feature type="region of interest" description="Disordered" evidence="5">
    <location>
        <begin position="47"/>
        <end position="112"/>
    </location>
</feature>
<keyword evidence="4" id="KW-0539">Nucleus</keyword>
<dbReference type="EnsemblMetazoa" id="GBRI038409-RA">
    <property type="protein sequence ID" value="GBRI038409-PA"/>
    <property type="gene ID" value="GBRI038409"/>
</dbReference>
<evidence type="ECO:0000256" key="5">
    <source>
        <dbReference type="SAM" id="MobiDB-lite"/>
    </source>
</evidence>
<evidence type="ECO:0000313" key="6">
    <source>
        <dbReference type="EnsemblMetazoa" id="GBRI038409-PA"/>
    </source>
</evidence>
<sequence length="272" mass="29838">MYAISKTEGNTFTVRRKMVFVEFTLRLTMNTSEMDIQEVESKLSDVTVTPIPRSQAHNYNRQREQQPQVEIAAVTHSSGGSHQTGSRNNANERDAGESDGPSTSKQCNNTPATTNKSVSVALVAFQYVRQLQAQLDLLQQHASNNIGFNSSISKATESSMLRNINENVPNPMALPSSHKQSSSPTVVTTQTSANITIPMTSAANLPSATAPDACSNLNKYDQLLAVIAEMARDLRPTYTGSRSATERLKRGIVHARILVRECIMELERSGRQ</sequence>
<name>A0A1A9WZG3_9MUSC</name>
<dbReference type="Gene3D" id="6.10.140.1300">
    <property type="match status" value="1"/>
</dbReference>
<organism evidence="6 7">
    <name type="scientific">Glossina brevipalpis</name>
    <dbReference type="NCBI Taxonomy" id="37001"/>
    <lineage>
        <taxon>Eukaryota</taxon>
        <taxon>Metazoa</taxon>
        <taxon>Ecdysozoa</taxon>
        <taxon>Arthropoda</taxon>
        <taxon>Hexapoda</taxon>
        <taxon>Insecta</taxon>
        <taxon>Pterygota</taxon>
        <taxon>Neoptera</taxon>
        <taxon>Endopterygota</taxon>
        <taxon>Diptera</taxon>
        <taxon>Brachycera</taxon>
        <taxon>Muscomorpha</taxon>
        <taxon>Hippoboscoidea</taxon>
        <taxon>Glossinidae</taxon>
        <taxon>Glossina</taxon>
    </lineage>
</organism>
<keyword evidence="3" id="KW-0597">Phosphoprotein</keyword>
<proteinExistence type="inferred from homology"/>
<reference evidence="6" key="2">
    <citation type="submission" date="2020-05" db="UniProtKB">
        <authorList>
            <consortium name="EnsemblMetazoa"/>
        </authorList>
    </citation>
    <scope>IDENTIFICATION</scope>
    <source>
        <strain evidence="6">IAEA</strain>
    </source>
</reference>
<dbReference type="VEuPathDB" id="VectorBase:GBRI038409"/>
<dbReference type="GO" id="GO:0005737">
    <property type="term" value="C:cytoplasm"/>
    <property type="evidence" value="ECO:0007669"/>
    <property type="project" value="TreeGrafter"/>
</dbReference>
<dbReference type="STRING" id="37001.A0A1A9WZG3"/>
<dbReference type="AlphaFoldDB" id="A0A1A9WZG3"/>
<dbReference type="PANTHER" id="PTHR22607">
    <property type="entry name" value="DELETED IN ORAL CANCER 1/CDK2-ASSOCIATED PROTEIN 1"/>
    <property type="match status" value="1"/>
</dbReference>
<dbReference type="Pfam" id="PF09806">
    <property type="entry name" value="CDK2AP"/>
    <property type="match status" value="1"/>
</dbReference>
<evidence type="ECO:0000256" key="4">
    <source>
        <dbReference type="ARBA" id="ARBA00023242"/>
    </source>
</evidence>
<dbReference type="Proteomes" id="UP000091820">
    <property type="component" value="Unassembled WGS sequence"/>
</dbReference>
<keyword evidence="7" id="KW-1185">Reference proteome</keyword>
<feature type="compositionally biased region" description="Low complexity" evidence="5">
    <location>
        <begin position="75"/>
        <end position="86"/>
    </location>
</feature>
<dbReference type="PANTHER" id="PTHR22607:SF3">
    <property type="entry name" value="CDK2-ASSOCIATED PROTEIN 1, ISOFORM B"/>
    <property type="match status" value="1"/>
</dbReference>
<evidence type="ECO:0000256" key="3">
    <source>
        <dbReference type="ARBA" id="ARBA00022553"/>
    </source>
</evidence>
<accession>A0A1A9WZG3</accession>
<comment type="similarity">
    <text evidence="2">Belongs to the CDK2AP family.</text>
</comment>
<protein>
    <submittedName>
        <fullName evidence="6">Uncharacterized protein</fullName>
    </submittedName>
</protein>
<comment type="subcellular location">
    <subcellularLocation>
        <location evidence="1">Nucleus</location>
    </subcellularLocation>
</comment>
<dbReference type="GO" id="GO:0005634">
    <property type="term" value="C:nucleus"/>
    <property type="evidence" value="ECO:0007669"/>
    <property type="project" value="UniProtKB-SubCell"/>
</dbReference>